<name>A0ABM0W378_CAMSA</name>
<reference evidence="9" key="1">
    <citation type="journal article" date="2014" name="Nat. Commun.">
        <title>The emerging biofuel crop Camelina sativa retains a highly undifferentiated hexaploid genome structure.</title>
        <authorList>
            <person name="Kagale S."/>
            <person name="Koh C."/>
            <person name="Nixon J."/>
            <person name="Bollina V."/>
            <person name="Clarke W.E."/>
            <person name="Tuteja R."/>
            <person name="Spillane C."/>
            <person name="Robinson S.J."/>
            <person name="Links M.G."/>
            <person name="Clarke C."/>
            <person name="Higgins E.E."/>
            <person name="Huebert T."/>
            <person name="Sharpe A.G."/>
            <person name="Parkin I.A."/>
        </authorList>
    </citation>
    <scope>NUCLEOTIDE SEQUENCE [LARGE SCALE GENOMIC DNA]</scope>
    <source>
        <strain evidence="9">cv. DH55</strain>
    </source>
</reference>
<dbReference type="PANTHER" id="PTHR10926:SF65">
    <property type="entry name" value="ALA-INTERACTING SUBUNIT 1"/>
    <property type="match status" value="1"/>
</dbReference>
<organism evidence="9 10">
    <name type="scientific">Camelina sativa</name>
    <name type="common">False flax</name>
    <name type="synonym">Myagrum sativum</name>
    <dbReference type="NCBI Taxonomy" id="90675"/>
    <lineage>
        <taxon>Eukaryota</taxon>
        <taxon>Viridiplantae</taxon>
        <taxon>Streptophyta</taxon>
        <taxon>Embryophyta</taxon>
        <taxon>Tracheophyta</taxon>
        <taxon>Spermatophyta</taxon>
        <taxon>Magnoliopsida</taxon>
        <taxon>eudicotyledons</taxon>
        <taxon>Gunneridae</taxon>
        <taxon>Pentapetalae</taxon>
        <taxon>rosids</taxon>
        <taxon>malvids</taxon>
        <taxon>Brassicales</taxon>
        <taxon>Brassicaceae</taxon>
        <taxon>Camelineae</taxon>
        <taxon>Camelina</taxon>
    </lineage>
</organism>
<dbReference type="InterPro" id="IPR005045">
    <property type="entry name" value="CDC50/LEM3_fam"/>
</dbReference>
<dbReference type="PIRSF" id="PIRSF015840">
    <property type="entry name" value="DUF284_TM_euk"/>
    <property type="match status" value="1"/>
</dbReference>
<evidence type="ECO:0000256" key="1">
    <source>
        <dbReference type="ARBA" id="ARBA00004370"/>
    </source>
</evidence>
<comment type="subcellular location">
    <subcellularLocation>
        <location evidence="1">Membrane</location>
    </subcellularLocation>
</comment>
<evidence type="ECO:0000256" key="4">
    <source>
        <dbReference type="ARBA" id="ARBA00022989"/>
    </source>
</evidence>
<keyword evidence="9" id="KW-1185">Reference proteome</keyword>
<evidence type="ECO:0000313" key="9">
    <source>
        <dbReference type="Proteomes" id="UP000694864"/>
    </source>
</evidence>
<keyword evidence="4 8" id="KW-1133">Transmembrane helix</keyword>
<feature type="transmembrane region" description="Helical" evidence="8">
    <location>
        <begin position="309"/>
        <end position="331"/>
    </location>
</feature>
<reference evidence="10" key="2">
    <citation type="submission" date="2025-08" db="UniProtKB">
        <authorList>
            <consortium name="RefSeq"/>
        </authorList>
    </citation>
    <scope>IDENTIFICATION</scope>
    <source>
        <tissue evidence="10">Leaf</tissue>
    </source>
</reference>
<protein>
    <recommendedName>
        <fullName evidence="6">ALA-interacting subunit</fullName>
    </recommendedName>
</protein>
<accession>A0ABM0W378</accession>
<proteinExistence type="inferred from homology"/>
<evidence type="ECO:0000256" key="8">
    <source>
        <dbReference type="SAM" id="Phobius"/>
    </source>
</evidence>
<evidence type="ECO:0000313" key="10">
    <source>
        <dbReference type="RefSeq" id="XP_010465053.1"/>
    </source>
</evidence>
<dbReference type="Proteomes" id="UP000694864">
    <property type="component" value="Chromosome 15"/>
</dbReference>
<comment type="similarity">
    <text evidence="2 6">Belongs to the CDC50/LEM3 family.</text>
</comment>
<evidence type="ECO:0000256" key="6">
    <source>
        <dbReference type="PIRNR" id="PIRNR015840"/>
    </source>
</evidence>
<feature type="region of interest" description="Disordered" evidence="7">
    <location>
        <begin position="1"/>
        <end position="34"/>
    </location>
</feature>
<feature type="transmembrane region" description="Helical" evidence="8">
    <location>
        <begin position="51"/>
        <end position="73"/>
    </location>
</feature>
<dbReference type="RefSeq" id="XP_010465053.1">
    <property type="nucleotide sequence ID" value="XM_010466751.1"/>
</dbReference>
<feature type="compositionally biased region" description="Low complexity" evidence="7">
    <location>
        <begin position="1"/>
        <end position="23"/>
    </location>
</feature>
<keyword evidence="5 6" id="KW-0472">Membrane</keyword>
<evidence type="ECO:0000256" key="7">
    <source>
        <dbReference type="SAM" id="MobiDB-lite"/>
    </source>
</evidence>
<evidence type="ECO:0000256" key="3">
    <source>
        <dbReference type="ARBA" id="ARBA00022692"/>
    </source>
</evidence>
<sequence>MSSNTPSSSAAAAAAGSVDPSAARRNSKRPKYSKFTQQELPACKPILTPGWVISTFLIISVIFIPLGVISLFASQDVVEIVDRYDTACIPPSDRANKVAYIQGAANKSCNRTLTVPKEMKQPIYVYYQLENFYQNHRRYVKSRSDSQLRSVKDENQIDACKPEDDFGGQPIVPCGLIAWSLFNDTYTLSRKNQPLAVNKKGIAWKSDKEHKFGKNVFPKNFQKGNITGGATLNPKIPLSEQEDLIVWMRTAALPTFRKLYGKIETDLHKGDTIEVNLQNNYNTYSFSGKKKLVLSTTSWLGGKNDFLGIAYLTVGGICFVLALAFTVMYLVKPRRLGDPTYLSWNRIPGGR</sequence>
<evidence type="ECO:0000256" key="2">
    <source>
        <dbReference type="ARBA" id="ARBA00009457"/>
    </source>
</evidence>
<dbReference type="GeneID" id="104745495"/>
<dbReference type="PANTHER" id="PTHR10926">
    <property type="entry name" value="CELL CYCLE CONTROL PROTEIN 50"/>
    <property type="match status" value="1"/>
</dbReference>
<keyword evidence="3 8" id="KW-0812">Transmembrane</keyword>
<dbReference type="Pfam" id="PF03381">
    <property type="entry name" value="CDC50"/>
    <property type="match status" value="1"/>
</dbReference>
<gene>
    <name evidence="10" type="primary">LOC104745495</name>
</gene>
<evidence type="ECO:0000256" key="5">
    <source>
        <dbReference type="ARBA" id="ARBA00023136"/>
    </source>
</evidence>